<name>A0A6A1TSZ0_NEOGA</name>
<gene>
    <name evidence="1" type="ORF">F4V91_13595</name>
</gene>
<accession>A0A6A1TSZ0</accession>
<dbReference type="AlphaFoldDB" id="A0A6A1TSZ0"/>
<organism evidence="1 2">
    <name type="scientific">Neorhizobium galegae</name>
    <name type="common">Rhizobium galegae</name>
    <dbReference type="NCBI Taxonomy" id="399"/>
    <lineage>
        <taxon>Bacteria</taxon>
        <taxon>Pseudomonadati</taxon>
        <taxon>Pseudomonadota</taxon>
        <taxon>Alphaproteobacteria</taxon>
        <taxon>Hyphomicrobiales</taxon>
        <taxon>Rhizobiaceae</taxon>
        <taxon>Rhizobium/Agrobacterium group</taxon>
        <taxon>Neorhizobium</taxon>
    </lineage>
</organism>
<comment type="caution">
    <text evidence="1">The sequence shown here is derived from an EMBL/GenBank/DDBJ whole genome shotgun (WGS) entry which is preliminary data.</text>
</comment>
<dbReference type="Proteomes" id="UP000386575">
    <property type="component" value="Unassembled WGS sequence"/>
</dbReference>
<protein>
    <submittedName>
        <fullName evidence="1">Uncharacterized protein</fullName>
    </submittedName>
</protein>
<sequence>MLHGINVRFTEIEEQLRELKVDQLLPSIIATIMRMRQRLDSLLDGDLILSPADYYELIDDMEYFTLDLKTLQIPRSLLSIRSTPRKRQTVNAFLADRSKAINQFLHTLALEVADETRPTVPPAQGPGPHFNIENGQIGFAARNEFDPNKNNVRRLESILPLLQAETANALAAFGKNMAHPKVHDALLNYQAALDGTVDTLNYDLIAAYGLWLANAEAAAQREIDDRLSPQFEDDHLASLKTVLDLHGPFILSTDAGRSLIDDAISFYKTGEQEREFKESATELASAIADEGIAKPAAGEFLIEAATNIAVGPQPDRSAKVGGNAVRNAVTAIIGGALVSYPLAVGLAGPMAAWLAVIIAGEAVKKSNVGKAAVEVIKDAVDDPSQRRNFAKLGEFALKHEALLRRLASDRREFSWVHNWLTWIKEQAPKRSDQEK</sequence>
<dbReference type="RefSeq" id="WP_151043258.1">
    <property type="nucleotide sequence ID" value="NZ_VZUL01000002.1"/>
</dbReference>
<proteinExistence type="predicted"/>
<reference evidence="1 2" key="1">
    <citation type="submission" date="2019-09" db="EMBL/GenBank/DDBJ databases">
        <title>Genome sequencing of Ng87 strain.</title>
        <authorList>
            <person name="Karasev E.S."/>
            <person name="Andronov E."/>
        </authorList>
    </citation>
    <scope>NUCLEOTIDE SEQUENCE [LARGE SCALE GENOMIC DNA]</scope>
    <source>
        <strain evidence="1 2">Ng87</strain>
    </source>
</reference>
<dbReference type="EMBL" id="VZUL01000002">
    <property type="protein sequence ID" value="KAB1087366.1"/>
    <property type="molecule type" value="Genomic_DNA"/>
</dbReference>
<evidence type="ECO:0000313" key="1">
    <source>
        <dbReference type="EMBL" id="KAB1087366.1"/>
    </source>
</evidence>
<evidence type="ECO:0000313" key="2">
    <source>
        <dbReference type="Proteomes" id="UP000386575"/>
    </source>
</evidence>